<dbReference type="RefSeq" id="WP_106169288.1">
    <property type="nucleotide sequence ID" value="NZ_JAVKZF010000002.1"/>
</dbReference>
<evidence type="ECO:0000313" key="5">
    <source>
        <dbReference type="EMBL" id="RUT12292.1"/>
    </source>
</evidence>
<proteinExistence type="predicted"/>
<dbReference type="SUPFAM" id="SSF46689">
    <property type="entry name" value="Homeodomain-like"/>
    <property type="match status" value="2"/>
</dbReference>
<dbReference type="InterPro" id="IPR053142">
    <property type="entry name" value="PchR_regulatory_protein"/>
</dbReference>
<keyword evidence="6" id="KW-1185">Reference proteome</keyword>
<dbReference type="Gene3D" id="1.10.10.60">
    <property type="entry name" value="Homeodomain-like"/>
    <property type="match status" value="1"/>
</dbReference>
<organism evidence="5 6">
    <name type="scientific">Chroococcidiopsis cubana SAG 39.79</name>
    <dbReference type="NCBI Taxonomy" id="388085"/>
    <lineage>
        <taxon>Bacteria</taxon>
        <taxon>Bacillati</taxon>
        <taxon>Cyanobacteriota</taxon>
        <taxon>Cyanophyceae</taxon>
        <taxon>Chroococcidiopsidales</taxon>
        <taxon>Chroococcidiopsidaceae</taxon>
        <taxon>Chroococcidiopsis</taxon>
    </lineage>
</organism>
<feature type="domain" description="HTH araC/xylS-type" evidence="4">
    <location>
        <begin position="228"/>
        <end position="326"/>
    </location>
</feature>
<dbReference type="InterPro" id="IPR018062">
    <property type="entry name" value="HTH_AraC-typ_CS"/>
</dbReference>
<evidence type="ECO:0000313" key="6">
    <source>
        <dbReference type="Proteomes" id="UP000282574"/>
    </source>
</evidence>
<keyword evidence="1" id="KW-0805">Transcription regulation</keyword>
<name>A0AB37ULM6_9CYAN</name>
<evidence type="ECO:0000256" key="3">
    <source>
        <dbReference type="ARBA" id="ARBA00023163"/>
    </source>
</evidence>
<dbReference type="GO" id="GO:0003700">
    <property type="term" value="F:DNA-binding transcription factor activity"/>
    <property type="evidence" value="ECO:0007669"/>
    <property type="project" value="InterPro"/>
</dbReference>
<keyword evidence="2" id="KW-0238">DNA-binding</keyword>
<sequence>MTVTLTAQEEDDLWDEAAQHNPPQLDPNSSIEIYKMPQELGKGHNLFVELYPDCWLMIWNREYRETVQTKQPEWQHPLQFGVLLSGMVPDSQGGVLGNGCTMISGSGVQREISGVCFNTQSYLGINLEMSAEWLTTFFPDENGQLPAELSFLVKGNDWQTLIYPKTNPAIQGVAWQMIHCPYEGAAKRLYLQAKSLELMALQLAPIVADRGNPKPSPRMKPTTIARIYEARDILQRRLENPPSSLELATAVGLSDRTLQRGFQSLFGTTVVGYLAEQRLLQAEQLLRERSMTVTEVAHRVGYGHLGRFAAAFKRKFGITPSQCLLGKKVILGA</sequence>
<reference evidence="5 6" key="1">
    <citation type="journal article" date="2019" name="Genome Biol. Evol.">
        <title>Day and night: Metabolic profiles and evolutionary relationships of six axenic non-marine cyanobacteria.</title>
        <authorList>
            <person name="Will S.E."/>
            <person name="Henke P."/>
            <person name="Boedeker C."/>
            <person name="Huang S."/>
            <person name="Brinkmann H."/>
            <person name="Rohde M."/>
            <person name="Jarek M."/>
            <person name="Friedl T."/>
            <person name="Seufert S."/>
            <person name="Schumacher M."/>
            <person name="Overmann J."/>
            <person name="Neumann-Schaal M."/>
            <person name="Petersen J."/>
        </authorList>
    </citation>
    <scope>NUCLEOTIDE SEQUENCE [LARGE SCALE GENOMIC DNA]</scope>
    <source>
        <strain evidence="5 6">SAG 39.79</strain>
    </source>
</reference>
<dbReference type="InterPro" id="IPR020449">
    <property type="entry name" value="Tscrpt_reg_AraC-type_HTH"/>
</dbReference>
<dbReference type="InterPro" id="IPR018060">
    <property type="entry name" value="HTH_AraC"/>
</dbReference>
<dbReference type="PROSITE" id="PS01124">
    <property type="entry name" value="HTH_ARAC_FAMILY_2"/>
    <property type="match status" value="1"/>
</dbReference>
<evidence type="ECO:0000259" key="4">
    <source>
        <dbReference type="PROSITE" id="PS01124"/>
    </source>
</evidence>
<dbReference type="EMBL" id="RSCK01000016">
    <property type="protein sequence ID" value="RUT12292.1"/>
    <property type="molecule type" value="Genomic_DNA"/>
</dbReference>
<dbReference type="SMART" id="SM00342">
    <property type="entry name" value="HTH_ARAC"/>
    <property type="match status" value="1"/>
</dbReference>
<dbReference type="PANTHER" id="PTHR47893">
    <property type="entry name" value="REGULATORY PROTEIN PCHR"/>
    <property type="match status" value="1"/>
</dbReference>
<dbReference type="PROSITE" id="PS00041">
    <property type="entry name" value="HTH_ARAC_FAMILY_1"/>
    <property type="match status" value="1"/>
</dbReference>
<dbReference type="Pfam" id="PF12833">
    <property type="entry name" value="HTH_18"/>
    <property type="match status" value="1"/>
</dbReference>
<evidence type="ECO:0000256" key="1">
    <source>
        <dbReference type="ARBA" id="ARBA00023015"/>
    </source>
</evidence>
<dbReference type="Proteomes" id="UP000282574">
    <property type="component" value="Unassembled WGS sequence"/>
</dbReference>
<gene>
    <name evidence="5" type="ORF">DSM107010_25060</name>
</gene>
<protein>
    <submittedName>
        <fullName evidence="5">AraC family transcriptional regulator</fullName>
    </submittedName>
</protein>
<dbReference type="InterPro" id="IPR009057">
    <property type="entry name" value="Homeodomain-like_sf"/>
</dbReference>
<evidence type="ECO:0000256" key="2">
    <source>
        <dbReference type="ARBA" id="ARBA00023125"/>
    </source>
</evidence>
<dbReference type="PRINTS" id="PR00032">
    <property type="entry name" value="HTHARAC"/>
</dbReference>
<dbReference type="GO" id="GO:0043565">
    <property type="term" value="F:sequence-specific DNA binding"/>
    <property type="evidence" value="ECO:0007669"/>
    <property type="project" value="InterPro"/>
</dbReference>
<dbReference type="AlphaFoldDB" id="A0AB37ULM6"/>
<keyword evidence="3" id="KW-0804">Transcription</keyword>
<accession>A0AB37ULM6</accession>
<dbReference type="PANTHER" id="PTHR47893:SF1">
    <property type="entry name" value="REGULATORY PROTEIN PCHR"/>
    <property type="match status" value="1"/>
</dbReference>
<comment type="caution">
    <text evidence="5">The sequence shown here is derived from an EMBL/GenBank/DDBJ whole genome shotgun (WGS) entry which is preliminary data.</text>
</comment>